<feature type="transmembrane region" description="Helical" evidence="2">
    <location>
        <begin position="426"/>
        <end position="445"/>
    </location>
</feature>
<dbReference type="SUPFAM" id="SSF141868">
    <property type="entry name" value="EAL domain-like"/>
    <property type="match status" value="1"/>
</dbReference>
<dbReference type="PANTHER" id="PTHR44757">
    <property type="entry name" value="DIGUANYLATE CYCLASE DGCP"/>
    <property type="match status" value="1"/>
</dbReference>
<dbReference type="EMBL" id="BMKO01000005">
    <property type="protein sequence ID" value="GGE81850.1"/>
    <property type="molecule type" value="Genomic_DNA"/>
</dbReference>
<dbReference type="InterPro" id="IPR000014">
    <property type="entry name" value="PAS"/>
</dbReference>
<dbReference type="Proteomes" id="UP000606498">
    <property type="component" value="Unassembled WGS sequence"/>
</dbReference>
<sequence>MFSKFSLKHKLLLYALVPILVLCLLGCIRILELYQNYQLATKSRYAVEISRSLSNLLYEVQQERGLTSAYISCRGSCFNEELTKQQHKVSALISELNQSPYISQLAEKLSHDPDAIQKLLKELDMLDERTEQLELNRNCLLSQAQSISLNFYSEFNDELLLGIVNLQSLAGDVQQAMAYADLTALLRLQELAVRERELANRLLTQRRFSTQNYEQLAILLTEQAQSLELYQSIALENHKLSLEKLLDNEESQELSKIREQLRRQDLISREVEHFSALIGYDGLQHEFKNFLYRGDEHYRIDFYDKLTPLKQILAKLQQMPFLNSTQQQAIDTLDNKLKEYAQKMLLVTELRASGVKVSTIDQQVQLSDEAIHTALRTLSEPSPPVPAEVWWRLASKRIQQMDAMADNITDDILAMSSQQLDHSLKLIGLYLVCSIITVVILMWIGQALSQNLLKRIYAIRDNMHLMAKDPNLNLAIHVEGKDELADMAQALSQMLNERQKSHQQLKQAAAVFDYSGEGIVITDADNHIELINPAFTRITGYRLEEVQGRNPSVLNSHRHDKAFFTSMWDTLLTHNKWEGEIWNKRKNGEIYPEFLAITLVRDDNNNILKHIGLFVDISHRKKYEQDIWYQSHFDALTRLPNRKMFNERLHHELLQARLHGHKVATLLIDLDRFKYINDALGHKHGDLLLQQVARRLESLPDKQLFIARIGGDEFAVILPHCKNDIDLSAIADRVKALFNGAFDLDGKETLISVSFGIGVYPEDGEDIDALARNTETAMYSAKDDGRDNYKYFTPAMNASMLERLQLEQRLRQAVQRQEFKLHYQPIVSMETGKITSVEALLRWHDPDYGWISPERFIPIAESTGLIEPIGEWVLEQALTDLNRWQAKGIRLEVAINVSSRQCINARGESFDILVAEAIKRHGIEPEKLHIEITESMLLDDNPNSLEILSSIRSQGITIYMDDFGTGFSSLSYLRKFPISVIKIDKSFVDNALNNEADANLVRAIVMMGKSLELQLVAEGIETQAQWLLLKSMGCDYGQGYFMSRPLPFDALTQLLLEGDIFSKRLMPIGEEPN</sequence>
<dbReference type="Gene3D" id="3.30.450.20">
    <property type="entry name" value="PAS domain"/>
    <property type="match status" value="1"/>
</dbReference>
<dbReference type="SUPFAM" id="SSF55785">
    <property type="entry name" value="PYP-like sensor domain (PAS domain)"/>
    <property type="match status" value="1"/>
</dbReference>
<dbReference type="NCBIfam" id="TIGR00254">
    <property type="entry name" value="GGDEF"/>
    <property type="match status" value="1"/>
</dbReference>
<keyword evidence="2" id="KW-1133">Transmembrane helix</keyword>
<dbReference type="PROSITE" id="PS50885">
    <property type="entry name" value="HAMP"/>
    <property type="match status" value="1"/>
</dbReference>
<dbReference type="CDD" id="cd01948">
    <property type="entry name" value="EAL"/>
    <property type="match status" value="1"/>
</dbReference>
<dbReference type="Pfam" id="PF13426">
    <property type="entry name" value="PAS_9"/>
    <property type="match status" value="1"/>
</dbReference>
<feature type="domain" description="PAS" evidence="3">
    <location>
        <begin position="504"/>
        <end position="575"/>
    </location>
</feature>
<dbReference type="CDD" id="cd00130">
    <property type="entry name" value="PAS"/>
    <property type="match status" value="1"/>
</dbReference>
<dbReference type="PROSITE" id="PS50113">
    <property type="entry name" value="PAC"/>
    <property type="match status" value="1"/>
</dbReference>
<dbReference type="SMART" id="SM00091">
    <property type="entry name" value="PAS"/>
    <property type="match status" value="1"/>
</dbReference>
<reference evidence="9" key="1">
    <citation type="journal article" date="2019" name="Int. J. Syst. Evol. Microbiol.">
        <title>The Global Catalogue of Microorganisms (GCM) 10K type strain sequencing project: providing services to taxonomists for standard genome sequencing and annotation.</title>
        <authorList>
            <consortium name="The Broad Institute Genomics Platform"/>
            <consortium name="The Broad Institute Genome Sequencing Center for Infectious Disease"/>
            <person name="Wu L."/>
            <person name="Ma J."/>
        </authorList>
    </citation>
    <scope>NUCLEOTIDE SEQUENCE [LARGE SCALE GENOMIC DNA]</scope>
    <source>
        <strain evidence="9">CGMCC 1.16033</strain>
    </source>
</reference>
<evidence type="ECO:0000313" key="8">
    <source>
        <dbReference type="EMBL" id="GGE81850.1"/>
    </source>
</evidence>
<dbReference type="RefSeq" id="WP_157929055.1">
    <property type="nucleotide sequence ID" value="NZ_AP024618.1"/>
</dbReference>
<dbReference type="InterPro" id="IPR000700">
    <property type="entry name" value="PAS-assoc_C"/>
</dbReference>
<feature type="coiled-coil region" evidence="1">
    <location>
        <begin position="116"/>
        <end position="143"/>
    </location>
</feature>
<dbReference type="InterPro" id="IPR003660">
    <property type="entry name" value="HAMP_dom"/>
</dbReference>
<keyword evidence="1" id="KW-0175">Coiled coil</keyword>
<dbReference type="NCBIfam" id="TIGR00229">
    <property type="entry name" value="sensory_box"/>
    <property type="match status" value="1"/>
</dbReference>
<keyword evidence="2" id="KW-0472">Membrane</keyword>
<evidence type="ECO:0000313" key="9">
    <source>
        <dbReference type="Proteomes" id="UP000606498"/>
    </source>
</evidence>
<keyword evidence="9" id="KW-1185">Reference proteome</keyword>
<evidence type="ECO:0000259" key="6">
    <source>
        <dbReference type="PROSITE" id="PS50885"/>
    </source>
</evidence>
<evidence type="ECO:0000259" key="5">
    <source>
        <dbReference type="PROSITE" id="PS50883"/>
    </source>
</evidence>
<comment type="caution">
    <text evidence="8">The sequence shown here is derived from an EMBL/GenBank/DDBJ whole genome shotgun (WGS) entry which is preliminary data.</text>
</comment>
<feature type="domain" description="HAMP" evidence="6">
    <location>
        <begin position="450"/>
        <end position="503"/>
    </location>
</feature>
<evidence type="ECO:0000259" key="4">
    <source>
        <dbReference type="PROSITE" id="PS50113"/>
    </source>
</evidence>
<feature type="transmembrane region" description="Helical" evidence="2">
    <location>
        <begin position="12"/>
        <end position="34"/>
    </location>
</feature>
<gene>
    <name evidence="8" type="ORF">GCM10011520_22870</name>
</gene>
<dbReference type="InterPro" id="IPR035919">
    <property type="entry name" value="EAL_sf"/>
</dbReference>
<dbReference type="SMART" id="SM00267">
    <property type="entry name" value="GGDEF"/>
    <property type="match status" value="1"/>
</dbReference>
<dbReference type="Pfam" id="PF00563">
    <property type="entry name" value="EAL"/>
    <property type="match status" value="1"/>
</dbReference>
<dbReference type="Gene3D" id="3.20.20.450">
    <property type="entry name" value="EAL domain"/>
    <property type="match status" value="1"/>
</dbReference>
<dbReference type="InterPro" id="IPR000160">
    <property type="entry name" value="GGDEF_dom"/>
</dbReference>
<dbReference type="Gene3D" id="6.10.340.10">
    <property type="match status" value="1"/>
</dbReference>
<dbReference type="InterPro" id="IPR029787">
    <property type="entry name" value="Nucleotide_cyclase"/>
</dbReference>
<evidence type="ECO:0000256" key="2">
    <source>
        <dbReference type="SAM" id="Phobius"/>
    </source>
</evidence>
<feature type="domain" description="EAL" evidence="5">
    <location>
        <begin position="803"/>
        <end position="1059"/>
    </location>
</feature>
<feature type="domain" description="PAC" evidence="4">
    <location>
        <begin position="575"/>
        <end position="629"/>
    </location>
</feature>
<dbReference type="SMART" id="SM00052">
    <property type="entry name" value="EAL"/>
    <property type="match status" value="1"/>
</dbReference>
<dbReference type="InterPro" id="IPR013587">
    <property type="entry name" value="Nitrate/nitrite_sensing"/>
</dbReference>
<evidence type="ECO:0000259" key="3">
    <source>
        <dbReference type="PROSITE" id="PS50112"/>
    </source>
</evidence>
<dbReference type="PANTHER" id="PTHR44757:SF2">
    <property type="entry name" value="BIOFILM ARCHITECTURE MAINTENANCE PROTEIN MBAA"/>
    <property type="match status" value="1"/>
</dbReference>
<dbReference type="PROSITE" id="PS50112">
    <property type="entry name" value="PAS"/>
    <property type="match status" value="1"/>
</dbReference>
<organism evidence="8 9">
    <name type="scientific">Shewanella carassii</name>
    <dbReference type="NCBI Taxonomy" id="1987584"/>
    <lineage>
        <taxon>Bacteria</taxon>
        <taxon>Pseudomonadati</taxon>
        <taxon>Pseudomonadota</taxon>
        <taxon>Gammaproteobacteria</taxon>
        <taxon>Alteromonadales</taxon>
        <taxon>Shewanellaceae</taxon>
        <taxon>Shewanella</taxon>
    </lineage>
</organism>
<dbReference type="Pfam" id="PF00990">
    <property type="entry name" value="GGDEF"/>
    <property type="match status" value="1"/>
</dbReference>
<feature type="domain" description="GGDEF" evidence="7">
    <location>
        <begin position="661"/>
        <end position="794"/>
    </location>
</feature>
<dbReference type="InterPro" id="IPR043128">
    <property type="entry name" value="Rev_trsase/Diguanyl_cyclase"/>
</dbReference>
<dbReference type="SUPFAM" id="SSF55073">
    <property type="entry name" value="Nucleotide cyclase"/>
    <property type="match status" value="1"/>
</dbReference>
<evidence type="ECO:0000256" key="1">
    <source>
        <dbReference type="SAM" id="Coils"/>
    </source>
</evidence>
<name>A0ABQ1T554_9GAMM</name>
<dbReference type="PROSITE" id="PS50887">
    <property type="entry name" value="GGDEF"/>
    <property type="match status" value="1"/>
</dbReference>
<keyword evidence="2" id="KW-0812">Transmembrane</keyword>
<accession>A0ABQ1T554</accession>
<dbReference type="InterPro" id="IPR052155">
    <property type="entry name" value="Biofilm_reg_signaling"/>
</dbReference>
<dbReference type="Pfam" id="PF08376">
    <property type="entry name" value="NIT"/>
    <property type="match status" value="1"/>
</dbReference>
<dbReference type="CDD" id="cd01949">
    <property type="entry name" value="GGDEF"/>
    <property type="match status" value="1"/>
</dbReference>
<dbReference type="Gene3D" id="3.30.70.270">
    <property type="match status" value="1"/>
</dbReference>
<evidence type="ECO:0000259" key="7">
    <source>
        <dbReference type="PROSITE" id="PS50887"/>
    </source>
</evidence>
<protein>
    <submittedName>
        <fullName evidence="8">Diguanylate cyclase</fullName>
    </submittedName>
</protein>
<dbReference type="PROSITE" id="PS50883">
    <property type="entry name" value="EAL"/>
    <property type="match status" value="1"/>
</dbReference>
<proteinExistence type="predicted"/>
<dbReference type="InterPro" id="IPR035965">
    <property type="entry name" value="PAS-like_dom_sf"/>
</dbReference>
<dbReference type="InterPro" id="IPR001633">
    <property type="entry name" value="EAL_dom"/>
</dbReference>